<dbReference type="CDD" id="cd09988">
    <property type="entry name" value="Formimidoylglutamase"/>
    <property type="match status" value="1"/>
</dbReference>
<comment type="caution">
    <text evidence="4">The sequence shown here is derived from an EMBL/GenBank/DDBJ whole genome shotgun (WGS) entry which is preliminary data.</text>
</comment>
<keyword evidence="5" id="KW-1185">Reference proteome</keyword>
<dbReference type="Gene3D" id="3.40.800.10">
    <property type="entry name" value="Ureohydrolase domain"/>
    <property type="match status" value="1"/>
</dbReference>
<organism evidence="4 5">
    <name type="scientific">Thermonema lapsum</name>
    <dbReference type="NCBI Taxonomy" id="28195"/>
    <lineage>
        <taxon>Bacteria</taxon>
        <taxon>Pseudomonadati</taxon>
        <taxon>Bacteroidota</taxon>
        <taxon>Cytophagia</taxon>
        <taxon>Cytophagales</taxon>
        <taxon>Thermonemataceae</taxon>
        <taxon>Thermonema</taxon>
    </lineage>
</organism>
<comment type="similarity">
    <text evidence="3">Belongs to the arginase family.</text>
</comment>
<dbReference type="PANTHER" id="PTHR11358">
    <property type="entry name" value="ARGINASE/AGMATINASE"/>
    <property type="match status" value="1"/>
</dbReference>
<dbReference type="RefSeq" id="WP_166918449.1">
    <property type="nucleotide sequence ID" value="NZ_JAASRN010000001.1"/>
</dbReference>
<evidence type="ECO:0000256" key="1">
    <source>
        <dbReference type="ARBA" id="ARBA00022723"/>
    </source>
</evidence>
<evidence type="ECO:0000256" key="3">
    <source>
        <dbReference type="PROSITE-ProRule" id="PRU00742"/>
    </source>
</evidence>
<dbReference type="InterPro" id="IPR023696">
    <property type="entry name" value="Ureohydrolase_dom_sf"/>
</dbReference>
<reference evidence="4 5" key="1">
    <citation type="submission" date="2020-03" db="EMBL/GenBank/DDBJ databases">
        <title>Genomic Encyclopedia of Type Strains, Phase IV (KMG-IV): sequencing the most valuable type-strain genomes for metagenomic binning, comparative biology and taxonomic classification.</title>
        <authorList>
            <person name="Goeker M."/>
        </authorList>
    </citation>
    <scope>NUCLEOTIDE SEQUENCE [LARGE SCALE GENOMIC DNA]</scope>
    <source>
        <strain evidence="4 5">DSM 5718</strain>
    </source>
</reference>
<dbReference type="EC" id="3.5.3.8" evidence="4"/>
<dbReference type="EMBL" id="JAASRN010000001">
    <property type="protein sequence ID" value="NIK73182.1"/>
    <property type="molecule type" value="Genomic_DNA"/>
</dbReference>
<keyword evidence="1" id="KW-0479">Metal-binding</keyword>
<dbReference type="GO" id="GO:0008783">
    <property type="term" value="F:agmatinase activity"/>
    <property type="evidence" value="ECO:0007669"/>
    <property type="project" value="TreeGrafter"/>
</dbReference>
<dbReference type="AlphaFoldDB" id="A0A846MP54"/>
<dbReference type="PROSITE" id="PS51409">
    <property type="entry name" value="ARGINASE_2"/>
    <property type="match status" value="1"/>
</dbReference>
<keyword evidence="2 4" id="KW-0378">Hydrolase</keyword>
<evidence type="ECO:0000313" key="4">
    <source>
        <dbReference type="EMBL" id="NIK73182.1"/>
    </source>
</evidence>
<dbReference type="GO" id="GO:0046872">
    <property type="term" value="F:metal ion binding"/>
    <property type="evidence" value="ECO:0007669"/>
    <property type="project" value="UniProtKB-KW"/>
</dbReference>
<sequence>MQHLNFEPALWCKPVEESLLQHHYEAGDFFHSLKIHGRHPLAHREVESCDIAIIGLGEYRGGCAGSEAIQQAADVWRKHFYRLKTHHNHYQIVDLGNLIMGDTLEDTYTRLHMVCEQLLRMKTLPLIVGGTHDLLYGQFRAFERLEQMITLANIDAVVDLGEEKAPPCKQHLYKVLMHQPNYIFDFVQLGHQAYLNDAKTLEVLEKLNFSVLSLGQMRNDWLEVEPLIRGAQLVAFDLKAMSSLAAPGHGAGHLFGFSGEEACHLAWFAGLSPNVRSVGFYEFNPQKDPSGQTAFLLATMVWYFVDGFYRRRPVNFQSEDFIHYRVPIGKGKQVYELHFYKQQTTEMWWVEVPYSRSDVFTEPHYLPCSYKDYQHALEGEVPERWIQASAKLL</sequence>
<evidence type="ECO:0000313" key="5">
    <source>
        <dbReference type="Proteomes" id="UP000537126"/>
    </source>
</evidence>
<evidence type="ECO:0000256" key="2">
    <source>
        <dbReference type="ARBA" id="ARBA00022801"/>
    </source>
</evidence>
<dbReference type="Pfam" id="PF00491">
    <property type="entry name" value="Arginase"/>
    <property type="match status" value="1"/>
</dbReference>
<dbReference type="InterPro" id="IPR006035">
    <property type="entry name" value="Ureohydrolase"/>
</dbReference>
<name>A0A846MP54_9BACT</name>
<dbReference type="PANTHER" id="PTHR11358:SF26">
    <property type="entry name" value="GUANIDINO ACID HYDROLASE, MITOCHONDRIAL"/>
    <property type="match status" value="1"/>
</dbReference>
<dbReference type="SUPFAM" id="SSF52768">
    <property type="entry name" value="Arginase/deacetylase"/>
    <property type="match status" value="1"/>
</dbReference>
<proteinExistence type="inferred from homology"/>
<gene>
    <name evidence="4" type="ORF">FHS56_000668</name>
</gene>
<accession>A0A846MP54</accession>
<dbReference type="Proteomes" id="UP000537126">
    <property type="component" value="Unassembled WGS sequence"/>
</dbReference>
<dbReference type="GO" id="GO:0050415">
    <property type="term" value="F:formimidoylglutamase activity"/>
    <property type="evidence" value="ECO:0007669"/>
    <property type="project" value="UniProtKB-EC"/>
</dbReference>
<protein>
    <submittedName>
        <fullName evidence="4">Formiminoglutamase</fullName>
        <ecNumber evidence="4">3.5.3.8</ecNumber>
    </submittedName>
</protein>
<dbReference type="GO" id="GO:0033389">
    <property type="term" value="P:putrescine biosynthetic process from arginine, via agmatine"/>
    <property type="evidence" value="ECO:0007669"/>
    <property type="project" value="TreeGrafter"/>
</dbReference>